<gene>
    <name evidence="1" type="ORF">C5167_042969</name>
</gene>
<organism evidence="1 2">
    <name type="scientific">Papaver somniferum</name>
    <name type="common">Opium poppy</name>
    <dbReference type="NCBI Taxonomy" id="3469"/>
    <lineage>
        <taxon>Eukaryota</taxon>
        <taxon>Viridiplantae</taxon>
        <taxon>Streptophyta</taxon>
        <taxon>Embryophyta</taxon>
        <taxon>Tracheophyta</taxon>
        <taxon>Spermatophyta</taxon>
        <taxon>Magnoliopsida</taxon>
        <taxon>Ranunculales</taxon>
        <taxon>Papaveraceae</taxon>
        <taxon>Papaveroideae</taxon>
        <taxon>Papaver</taxon>
    </lineage>
</organism>
<sequence>MLEDLCYSKSQF</sequence>
<dbReference type="EMBL" id="CM010724">
    <property type="protein sequence ID" value="RZC80388.1"/>
    <property type="molecule type" value="Genomic_DNA"/>
</dbReference>
<proteinExistence type="predicted"/>
<reference evidence="1 2" key="1">
    <citation type="journal article" date="2018" name="Science">
        <title>The opium poppy genome and morphinan production.</title>
        <authorList>
            <person name="Guo L."/>
            <person name="Winzer T."/>
            <person name="Yang X."/>
            <person name="Li Y."/>
            <person name="Ning Z."/>
            <person name="He Z."/>
            <person name="Teodor R."/>
            <person name="Lu Y."/>
            <person name="Bowser T.A."/>
            <person name="Graham I.A."/>
            <person name="Ye K."/>
        </authorList>
    </citation>
    <scope>NUCLEOTIDE SEQUENCE [LARGE SCALE GENOMIC DNA]</scope>
    <source>
        <strain evidence="2">cv. HN1</strain>
        <tissue evidence="1">Leaves</tissue>
    </source>
</reference>
<evidence type="ECO:0000313" key="1">
    <source>
        <dbReference type="EMBL" id="RZC80388.1"/>
    </source>
</evidence>
<protein>
    <submittedName>
        <fullName evidence="1">Uncharacterized protein</fullName>
    </submittedName>
</protein>
<dbReference type="Proteomes" id="UP000316621">
    <property type="component" value="Chromosome 10"/>
</dbReference>
<name>A0A4Y7L7G7_PAPSO</name>
<accession>A0A4Y7L7G7</accession>
<keyword evidence="2" id="KW-1185">Reference proteome</keyword>
<evidence type="ECO:0000313" key="2">
    <source>
        <dbReference type="Proteomes" id="UP000316621"/>
    </source>
</evidence>